<reference evidence="1 2" key="1">
    <citation type="submission" date="2016-11" db="EMBL/GenBank/DDBJ databases">
        <authorList>
            <person name="Jaros S."/>
            <person name="Januszkiewicz K."/>
            <person name="Wedrychowicz H."/>
        </authorList>
    </citation>
    <scope>NUCLEOTIDE SEQUENCE [LARGE SCALE GENOMIC DNA]</scope>
    <source>
        <strain evidence="1 2">CGMCC 1.10681</strain>
    </source>
</reference>
<dbReference type="RefSeq" id="WP_073202688.1">
    <property type="nucleotide sequence ID" value="NZ_FRCZ01000006.1"/>
</dbReference>
<proteinExistence type="predicted"/>
<evidence type="ECO:0000313" key="1">
    <source>
        <dbReference type="EMBL" id="SHN28256.1"/>
    </source>
</evidence>
<gene>
    <name evidence="1" type="ORF">SAMN05216179_3041</name>
</gene>
<organism evidence="1 2">
    <name type="scientific">Gracilibacillus kekensis</name>
    <dbReference type="NCBI Taxonomy" id="1027249"/>
    <lineage>
        <taxon>Bacteria</taxon>
        <taxon>Bacillati</taxon>
        <taxon>Bacillota</taxon>
        <taxon>Bacilli</taxon>
        <taxon>Bacillales</taxon>
        <taxon>Bacillaceae</taxon>
        <taxon>Gracilibacillus</taxon>
    </lineage>
</organism>
<dbReference type="InterPro" id="IPR025548">
    <property type="entry name" value="YfkD"/>
</dbReference>
<dbReference type="STRING" id="1027249.SAMN05216179_3041"/>
<dbReference type="AlphaFoldDB" id="A0A1M7QBS9"/>
<accession>A0A1M7QBS9</accession>
<dbReference type="Pfam" id="PF14167">
    <property type="entry name" value="YfkD"/>
    <property type="match status" value="1"/>
</dbReference>
<sequence length="255" mass="28850">MEKLGLSVILSLMMLMIPLIAYSKEEIPDQVTSIEKENTYTQMSEEDATIEPSDEVKELLEDAKIDIDNPVLIKLLNESTIKPSPFAFGYRANVYLGHWPLSYQSESSEVNWDFQMVNVNEINNVNGEKKEDLFYYQIEEKHVKGALTAKAEQSDQINQMILQQARAQHDLPLTFHAVVGKETKSSKTYSVPESKIGKLKAYLPAVKDTGQMTLGEVYLELKGSNKKIVIKNVTKQEIGAYIPVANHLTFTFETK</sequence>
<dbReference type="OrthoDB" id="2690238at2"/>
<keyword evidence="2" id="KW-1185">Reference proteome</keyword>
<name>A0A1M7QBS9_9BACI</name>
<dbReference type="EMBL" id="FRCZ01000006">
    <property type="protein sequence ID" value="SHN28256.1"/>
    <property type="molecule type" value="Genomic_DNA"/>
</dbReference>
<evidence type="ECO:0000313" key="2">
    <source>
        <dbReference type="Proteomes" id="UP000184184"/>
    </source>
</evidence>
<protein>
    <submittedName>
        <fullName evidence="1">YfkD-like protein</fullName>
    </submittedName>
</protein>
<dbReference type="Proteomes" id="UP000184184">
    <property type="component" value="Unassembled WGS sequence"/>
</dbReference>